<accession>A0A6P8FIM9</accession>
<dbReference type="RefSeq" id="XP_031428243.1">
    <property type="nucleotide sequence ID" value="XM_031572383.2"/>
</dbReference>
<feature type="domain" description="Signal-induced proliferation-associated 1-like protein C-terminal" evidence="3">
    <location>
        <begin position="450"/>
        <end position="496"/>
    </location>
</feature>
<feature type="region of interest" description="Disordered" evidence="2">
    <location>
        <begin position="372"/>
        <end position="446"/>
    </location>
</feature>
<protein>
    <submittedName>
        <fullName evidence="5">Uncharacterized protein LOC116221517 isoform X1</fullName>
    </submittedName>
</protein>
<dbReference type="OrthoDB" id="8873557at2759"/>
<dbReference type="Proteomes" id="UP000515152">
    <property type="component" value="Chromosome 8"/>
</dbReference>
<keyword evidence="1" id="KW-0175">Coiled coil</keyword>
<dbReference type="InterPro" id="IPR021818">
    <property type="entry name" value="SIPA1L_C"/>
</dbReference>
<evidence type="ECO:0000256" key="1">
    <source>
        <dbReference type="SAM" id="Coils"/>
    </source>
</evidence>
<feature type="region of interest" description="Disordered" evidence="2">
    <location>
        <begin position="595"/>
        <end position="622"/>
    </location>
</feature>
<reference evidence="5" key="1">
    <citation type="submission" date="2025-08" db="UniProtKB">
        <authorList>
            <consortium name="RefSeq"/>
        </authorList>
    </citation>
    <scope>IDENTIFICATION</scope>
</reference>
<feature type="compositionally biased region" description="Low complexity" evidence="2">
    <location>
        <begin position="385"/>
        <end position="398"/>
    </location>
</feature>
<gene>
    <name evidence="5" type="primary">LOC116221517</name>
</gene>
<dbReference type="GeneID" id="116221517"/>
<evidence type="ECO:0000259" key="3">
    <source>
        <dbReference type="Pfam" id="PF11881"/>
    </source>
</evidence>
<dbReference type="Pfam" id="PF11881">
    <property type="entry name" value="SPAR_C"/>
    <property type="match status" value="1"/>
</dbReference>
<feature type="compositionally biased region" description="Polar residues" evidence="2">
    <location>
        <begin position="412"/>
        <end position="423"/>
    </location>
</feature>
<name>A0A6P8FIM9_CLUHA</name>
<evidence type="ECO:0000313" key="5">
    <source>
        <dbReference type="RefSeq" id="XP_031428243.1"/>
    </source>
</evidence>
<feature type="compositionally biased region" description="Polar residues" evidence="2">
    <location>
        <begin position="281"/>
        <end position="291"/>
    </location>
</feature>
<evidence type="ECO:0000313" key="4">
    <source>
        <dbReference type="Proteomes" id="UP000515152"/>
    </source>
</evidence>
<evidence type="ECO:0000256" key="2">
    <source>
        <dbReference type="SAM" id="MobiDB-lite"/>
    </source>
</evidence>
<sequence length="698" mass="78532">METWTDALTGLYNSCLTAPCGGHHSPPSPDTAPERPPLPLTYTEYQYYNRRRGFQHNPVAQNSHHRVEWDRESLTDSGQNSIAQQVFKRVQRSNQHNRQYQNNNVFSKADTANIDQLYKHSAPRTPPGGQVLYEWCSDGWAHDSESYLSVEMNSPTIPTRNGHPVVEIPDSESESEYFTPRITPRALRGQGTSPRQENHNWGRGQGTSPRQENHTWGRGQGTSPRQENHTWGRGQGTSPRQENHTWGRGQVTSPRQENHTWGRGQGMSPRQENHTWGRGQGTSPRQENHTWGRSGPEPPPMNHSQGLYYHTLPAPRSKMVISKPSRLCISPQGVKISVVEKPMSMRATITPTSPPNASPPSQHYFYPIQHHMKKQPSNRHRLSQHQKSQGGSSQQQTQRLVHQPSPVRPSPYASSCMVQMERSQSQRREEAVVANKESNSGGLKSQVHMKPKNVFGQPLVPATLRAAQSPQLTHKNKVEEDLRKLLIVDDVVKNHRKVTNIDGTLFKHPEDSTGLSYSPAVTQAQASPAFKDGSSSPHINRNGFGLVSELSETAARDMKTPEDQVPPLEAPSNHEWDRLINVKDKMAPICTSEYQNEETGTAPETHLASHHPPEALLDGSTMLGDDSEELTRQLHYLETILGELKSDLSKERRDKLALLAEVESLRKNNHHLLEESLFAYEELHKLKSMFSIAPGDTK</sequence>
<dbReference type="KEGG" id="char:116221517"/>
<feature type="coiled-coil region" evidence="1">
    <location>
        <begin position="648"/>
        <end position="675"/>
    </location>
</feature>
<organism evidence="4 5">
    <name type="scientific">Clupea harengus</name>
    <name type="common">Atlantic herring</name>
    <dbReference type="NCBI Taxonomy" id="7950"/>
    <lineage>
        <taxon>Eukaryota</taxon>
        <taxon>Metazoa</taxon>
        <taxon>Chordata</taxon>
        <taxon>Craniata</taxon>
        <taxon>Vertebrata</taxon>
        <taxon>Euteleostomi</taxon>
        <taxon>Actinopterygii</taxon>
        <taxon>Neopterygii</taxon>
        <taxon>Teleostei</taxon>
        <taxon>Clupei</taxon>
        <taxon>Clupeiformes</taxon>
        <taxon>Clupeoidei</taxon>
        <taxon>Clupeidae</taxon>
        <taxon>Clupea</taxon>
    </lineage>
</organism>
<proteinExistence type="predicted"/>
<feature type="region of interest" description="Disordered" evidence="2">
    <location>
        <begin position="170"/>
        <end position="308"/>
    </location>
</feature>
<dbReference type="AlphaFoldDB" id="A0A6P8FIM9"/>
<feature type="compositionally biased region" description="Basic residues" evidence="2">
    <location>
        <begin position="372"/>
        <end position="384"/>
    </location>
</feature>
<keyword evidence="4" id="KW-1185">Reference proteome</keyword>